<sequence>MNTLYTDDQIFIPIISDYGFKATFGNETNTLFLRKALQALIKSEVPIKDVKFDKNTFEGITQDSRIGSPKRWNF</sequence>
<dbReference type="EMBL" id="JAYFUL010000030">
    <property type="protein sequence ID" value="MEA5259436.1"/>
    <property type="molecule type" value="Genomic_DNA"/>
</dbReference>
<name>A0ABU5QQT0_9BACT</name>
<dbReference type="Proteomes" id="UP001304671">
    <property type="component" value="Unassembled WGS sequence"/>
</dbReference>
<reference evidence="1 2" key="1">
    <citation type="submission" date="2023-12" db="EMBL/GenBank/DDBJ databases">
        <title>Novel species of the genus Arcicella isolated from rivers.</title>
        <authorList>
            <person name="Lu H."/>
        </authorList>
    </citation>
    <scope>NUCLEOTIDE SEQUENCE [LARGE SCALE GENOMIC DNA]</scope>
    <source>
        <strain evidence="1 2">LMG 21963</strain>
    </source>
</reference>
<accession>A0ABU5QQT0</accession>
<comment type="caution">
    <text evidence="1">The sequence shown here is derived from an EMBL/GenBank/DDBJ whole genome shotgun (WGS) entry which is preliminary data.</text>
</comment>
<gene>
    <name evidence="1" type="ORF">VB264_16675</name>
</gene>
<organism evidence="1 2">
    <name type="scientific">Arcicella aquatica</name>
    <dbReference type="NCBI Taxonomy" id="217141"/>
    <lineage>
        <taxon>Bacteria</taxon>
        <taxon>Pseudomonadati</taxon>
        <taxon>Bacteroidota</taxon>
        <taxon>Cytophagia</taxon>
        <taxon>Cytophagales</taxon>
        <taxon>Flectobacillaceae</taxon>
        <taxon>Arcicella</taxon>
    </lineage>
</organism>
<evidence type="ECO:0000313" key="1">
    <source>
        <dbReference type="EMBL" id="MEA5259436.1"/>
    </source>
</evidence>
<evidence type="ECO:0000313" key="2">
    <source>
        <dbReference type="Proteomes" id="UP001304671"/>
    </source>
</evidence>
<keyword evidence="2" id="KW-1185">Reference proteome</keyword>
<proteinExistence type="predicted"/>
<dbReference type="RefSeq" id="WP_323251048.1">
    <property type="nucleotide sequence ID" value="NZ_JAYFUL010000030.1"/>
</dbReference>
<protein>
    <submittedName>
        <fullName evidence="1">Uncharacterized protein</fullName>
    </submittedName>
</protein>